<evidence type="ECO:0000256" key="3">
    <source>
        <dbReference type="ARBA" id="ARBA00022771"/>
    </source>
</evidence>
<feature type="coiled-coil region" evidence="7">
    <location>
        <begin position="906"/>
        <end position="947"/>
    </location>
</feature>
<keyword evidence="5 7" id="KW-0175">Coiled coil</keyword>
<sequence>DEAASVIQFGKSAKRSPESTQIGQYGNGLKSGSMRIGKDFILFTRKDNTMTCLLLSRTFHEEEGIDEVIVPLPTWNARSREPVTDNVEKFAIETELIYKYSPFKSEQEVMEQFDKICGEKGMCGWCRSRARRLGFARDSSHQLVTCSGTLVIIFNLKLMDNGEPELDVTSDPRDIQMAETPPEGTKPERRSFRAYAAVLYIDPRMRIFINGHKVQTKRLSCCLYKPRMYKYTSNRFKTRAEQEVKKAEHMARIAEEKAREAESKARALELRLGGDLTRESRVMLRQVQNSAITMRREADVKKRIKDAKQRALKEPKELNFIFGVNIEQRELDGMFIYNCSRLIKMYEKVGPQLEGGMACGGVVGVVDVPYLVLEPTHNKQDFADAKEYRHLLKAMGEHLAQYWKDVAIAQRGIIKFWDEFGYLSANWNQPPSSELRYKRRRAMEIPTTIQCDVCLKWRTLPFQLSSVEKNYPDSWVCSMNPDPEQDRCEAAEQKQKVPLGTLKKDLKSQEEKQKELTEKIRQQQEKLEALQKTTPVRSQADLKKLPLEVTTRPAGESQTRPQRPRSPPLPDIIKNAPSRPPPPMSLPKSVNQLKKCASAWPNFNTPRLAIVLSREEASTSRIHQQTVTTGKSNSTLKTHAKQSTTMKPPSAALQNPKSSRETVSPKAAKTPALKKSATVKCPQASTTRKRTLNATQDGSEEGEHKKEKTKRGRFVTVKEEKKDSSELTDSAGEEELAELKKAQKDKGLHVEVRVNKEWFTGRVTAVEMGKHAVRWKVKFDYVPTDTTPRDRWVEKGSEDVRLMRPPSPEYHAPDTQKAEDIFVAEPSTSDCVRIEPDTTGPSSNQETVDLLVQILRNCLRYFLPPNFPISKTELTSMSSEGLLAFPLKEYFKQYEVGLQNLCNSYQTRADARAKAYEENLRNSERKLKETEEKLQKLRTNIVALLQKVQEDIDINTDDELDAYIEDLITKGD</sequence>
<feature type="region of interest" description="Disordered" evidence="8">
    <location>
        <begin position="1"/>
        <end position="26"/>
    </location>
</feature>
<dbReference type="InterPro" id="IPR041006">
    <property type="entry name" value="Morc_S5"/>
</dbReference>
<reference evidence="10 11" key="1">
    <citation type="submission" date="2019-09" db="EMBL/GenBank/DDBJ databases">
        <title>Bird 10,000 Genomes (B10K) Project - Family phase.</title>
        <authorList>
            <person name="Zhang G."/>
        </authorList>
    </citation>
    <scope>NUCLEOTIDE SEQUENCE [LARGE SCALE GENOMIC DNA]</scope>
    <source>
        <strain evidence="10">B10K-CU-031-01</strain>
        <tissue evidence="10">Muscle</tissue>
    </source>
</reference>
<protein>
    <submittedName>
        <fullName evidence="10">MORC2 protein</fullName>
    </submittedName>
</protein>
<dbReference type="EMBL" id="VWPR01002983">
    <property type="protein sequence ID" value="NXE29514.1"/>
    <property type="molecule type" value="Genomic_DNA"/>
</dbReference>
<dbReference type="InterPro" id="IPR011124">
    <property type="entry name" value="Znf_CW"/>
</dbReference>
<evidence type="ECO:0000256" key="8">
    <source>
        <dbReference type="SAM" id="MobiDB-lite"/>
    </source>
</evidence>
<dbReference type="Pfam" id="PF07496">
    <property type="entry name" value="zf-CW"/>
    <property type="match status" value="1"/>
</dbReference>
<feature type="region of interest" description="Disordered" evidence="8">
    <location>
        <begin position="483"/>
        <end position="589"/>
    </location>
</feature>
<evidence type="ECO:0000313" key="10">
    <source>
        <dbReference type="EMBL" id="NXE29514.1"/>
    </source>
</evidence>
<feature type="compositionally biased region" description="Polar residues" evidence="8">
    <location>
        <begin position="619"/>
        <end position="657"/>
    </location>
</feature>
<name>A0A7K8LR86_9AVES</name>
<dbReference type="Pfam" id="PF17942">
    <property type="entry name" value="Morc6_S5"/>
    <property type="match status" value="1"/>
</dbReference>
<keyword evidence="3" id="KW-0863">Zinc-finger</keyword>
<gene>
    <name evidence="10" type="primary">Morc2</name>
    <name evidence="10" type="ORF">ARDKOR_R14270</name>
</gene>
<dbReference type="PANTHER" id="PTHR23337:SF7">
    <property type="entry name" value="ATPASE MORC2"/>
    <property type="match status" value="1"/>
</dbReference>
<feature type="compositionally biased region" description="Basic and acidic residues" evidence="8">
    <location>
        <begin position="716"/>
        <end position="725"/>
    </location>
</feature>
<feature type="region of interest" description="Disordered" evidence="8">
    <location>
        <begin position="616"/>
        <end position="732"/>
    </location>
</feature>
<keyword evidence="2" id="KW-0479">Metal-binding</keyword>
<keyword evidence="4" id="KW-0862">Zinc</keyword>
<feature type="non-terminal residue" evidence="10">
    <location>
        <position position="1"/>
    </location>
</feature>
<dbReference type="Proteomes" id="UP000560386">
    <property type="component" value="Unassembled WGS sequence"/>
</dbReference>
<accession>A0A7K8LR86</accession>
<feature type="compositionally biased region" description="Basic and acidic residues" evidence="8">
    <location>
        <begin position="502"/>
        <end position="529"/>
    </location>
</feature>
<dbReference type="Pfam" id="PF13589">
    <property type="entry name" value="HATPase_c_3"/>
    <property type="match status" value="1"/>
</dbReference>
<organism evidence="10 11">
    <name type="scientific">Ardeotis kori</name>
    <dbReference type="NCBI Taxonomy" id="89386"/>
    <lineage>
        <taxon>Eukaryota</taxon>
        <taxon>Metazoa</taxon>
        <taxon>Chordata</taxon>
        <taxon>Craniata</taxon>
        <taxon>Vertebrata</taxon>
        <taxon>Euteleostomi</taxon>
        <taxon>Archelosauria</taxon>
        <taxon>Archosauria</taxon>
        <taxon>Dinosauria</taxon>
        <taxon>Saurischia</taxon>
        <taxon>Theropoda</taxon>
        <taxon>Coelurosauria</taxon>
        <taxon>Aves</taxon>
        <taxon>Neognathae</taxon>
        <taxon>Neoaves</taxon>
        <taxon>Otidimorphae</taxon>
        <taxon>Otidiformes</taxon>
        <taxon>Otididae</taxon>
        <taxon>Ardeotis</taxon>
    </lineage>
</organism>
<keyword evidence="6" id="KW-0539">Nucleus</keyword>
<comment type="caution">
    <text evidence="10">The sequence shown here is derived from an EMBL/GenBank/DDBJ whole genome shotgun (WGS) entry which is preliminary data.</text>
</comment>
<dbReference type="FunFam" id="3.30.40.100:FF:000001">
    <property type="entry name" value="MORC family CW-type zinc finger protein 2"/>
    <property type="match status" value="1"/>
</dbReference>
<dbReference type="GO" id="GO:0005634">
    <property type="term" value="C:nucleus"/>
    <property type="evidence" value="ECO:0007669"/>
    <property type="project" value="UniProtKB-SubCell"/>
</dbReference>
<evidence type="ECO:0000259" key="9">
    <source>
        <dbReference type="PROSITE" id="PS51050"/>
    </source>
</evidence>
<evidence type="ECO:0000256" key="1">
    <source>
        <dbReference type="ARBA" id="ARBA00004123"/>
    </source>
</evidence>
<feature type="non-terminal residue" evidence="10">
    <location>
        <position position="972"/>
    </location>
</feature>
<evidence type="ECO:0000313" key="11">
    <source>
        <dbReference type="Proteomes" id="UP000560386"/>
    </source>
</evidence>
<evidence type="ECO:0000256" key="2">
    <source>
        <dbReference type="ARBA" id="ARBA00022723"/>
    </source>
</evidence>
<dbReference type="PROSITE" id="PS51050">
    <property type="entry name" value="ZF_CW"/>
    <property type="match status" value="1"/>
</dbReference>
<comment type="subcellular location">
    <subcellularLocation>
        <location evidence="1">Nucleus</location>
    </subcellularLocation>
</comment>
<evidence type="ECO:0000256" key="7">
    <source>
        <dbReference type="SAM" id="Coils"/>
    </source>
</evidence>
<dbReference type="Pfam" id="PF23327">
    <property type="entry name" value="Chromo_MORC2_6th"/>
    <property type="match status" value="1"/>
</dbReference>
<dbReference type="AlphaFoldDB" id="A0A7K8LR86"/>
<dbReference type="PANTHER" id="PTHR23337">
    <property type="entry name" value="ZINC FINGER CW-TYPE COILED-COIL DOMAIN PROTEIN 1"/>
    <property type="match status" value="1"/>
</dbReference>
<dbReference type="Gene3D" id="3.30.40.100">
    <property type="match status" value="1"/>
</dbReference>
<evidence type="ECO:0000256" key="4">
    <source>
        <dbReference type="ARBA" id="ARBA00022833"/>
    </source>
</evidence>
<dbReference type="GO" id="GO:0008270">
    <property type="term" value="F:zinc ion binding"/>
    <property type="evidence" value="ECO:0007669"/>
    <property type="project" value="UniProtKB-KW"/>
</dbReference>
<proteinExistence type="predicted"/>
<keyword evidence="11" id="KW-1185">Reference proteome</keyword>
<evidence type="ECO:0000256" key="5">
    <source>
        <dbReference type="ARBA" id="ARBA00023054"/>
    </source>
</evidence>
<feature type="coiled-coil region" evidence="7">
    <location>
        <begin position="237"/>
        <end position="271"/>
    </location>
</feature>
<dbReference type="InterPro" id="IPR056360">
    <property type="entry name" value="Chromo_MORC2_6th"/>
</dbReference>
<feature type="compositionally biased region" description="Basic and acidic residues" evidence="8">
    <location>
        <begin position="484"/>
        <end position="495"/>
    </location>
</feature>
<evidence type="ECO:0000256" key="6">
    <source>
        <dbReference type="ARBA" id="ARBA00023242"/>
    </source>
</evidence>
<feature type="domain" description="CW-type" evidence="9">
    <location>
        <begin position="442"/>
        <end position="496"/>
    </location>
</feature>